<evidence type="ECO:0000256" key="1">
    <source>
        <dbReference type="SAM" id="MobiDB-lite"/>
    </source>
</evidence>
<name>A0ABR3NNP3_9TELE</name>
<keyword evidence="4" id="KW-1185">Reference proteome</keyword>
<gene>
    <name evidence="3" type="ORF">QQF64_025185</name>
</gene>
<protein>
    <submittedName>
        <fullName evidence="3">Uncharacterized protein</fullName>
    </submittedName>
</protein>
<keyword evidence="2" id="KW-0472">Membrane</keyword>
<feature type="region of interest" description="Disordered" evidence="1">
    <location>
        <begin position="14"/>
        <end position="37"/>
    </location>
</feature>
<feature type="transmembrane region" description="Helical" evidence="2">
    <location>
        <begin position="90"/>
        <end position="109"/>
    </location>
</feature>
<sequence length="111" mass="12433">MRSTGPTAFRLMQDILPDHRSPPGEKVLNNTSGKPRPLQGFLDTRLPAVLMSLSSASQPHHQGLFQDIHPPALGKTTRSENTMRACRREIFWAAIVIVLGMTCYNFLFFPV</sequence>
<accession>A0ABR3NNP3</accession>
<dbReference type="Proteomes" id="UP001558613">
    <property type="component" value="Unassembled WGS sequence"/>
</dbReference>
<keyword evidence="2" id="KW-0812">Transmembrane</keyword>
<proteinExistence type="predicted"/>
<keyword evidence="2" id="KW-1133">Transmembrane helix</keyword>
<evidence type="ECO:0000313" key="4">
    <source>
        <dbReference type="Proteomes" id="UP001558613"/>
    </source>
</evidence>
<dbReference type="EMBL" id="JAYMGO010000003">
    <property type="protein sequence ID" value="KAL1278512.1"/>
    <property type="molecule type" value="Genomic_DNA"/>
</dbReference>
<reference evidence="3 4" key="1">
    <citation type="submission" date="2023-09" db="EMBL/GenBank/DDBJ databases">
        <authorList>
            <person name="Wang M."/>
        </authorList>
    </citation>
    <scope>NUCLEOTIDE SEQUENCE [LARGE SCALE GENOMIC DNA]</scope>
    <source>
        <strain evidence="3">GT-2023</strain>
        <tissue evidence="3">Liver</tissue>
    </source>
</reference>
<evidence type="ECO:0000256" key="2">
    <source>
        <dbReference type="SAM" id="Phobius"/>
    </source>
</evidence>
<evidence type="ECO:0000313" key="3">
    <source>
        <dbReference type="EMBL" id="KAL1278512.1"/>
    </source>
</evidence>
<organism evidence="3 4">
    <name type="scientific">Cirrhinus molitorella</name>
    <name type="common">mud carp</name>
    <dbReference type="NCBI Taxonomy" id="172907"/>
    <lineage>
        <taxon>Eukaryota</taxon>
        <taxon>Metazoa</taxon>
        <taxon>Chordata</taxon>
        <taxon>Craniata</taxon>
        <taxon>Vertebrata</taxon>
        <taxon>Euteleostomi</taxon>
        <taxon>Actinopterygii</taxon>
        <taxon>Neopterygii</taxon>
        <taxon>Teleostei</taxon>
        <taxon>Ostariophysi</taxon>
        <taxon>Cypriniformes</taxon>
        <taxon>Cyprinidae</taxon>
        <taxon>Labeoninae</taxon>
        <taxon>Labeonini</taxon>
        <taxon>Cirrhinus</taxon>
    </lineage>
</organism>
<comment type="caution">
    <text evidence="3">The sequence shown here is derived from an EMBL/GenBank/DDBJ whole genome shotgun (WGS) entry which is preliminary data.</text>
</comment>